<name>A0AA48M153_9ZZZZ</name>
<dbReference type="EMBL" id="OY288114">
    <property type="protein sequence ID" value="CAJ0854253.1"/>
    <property type="molecule type" value="Genomic_DNA"/>
</dbReference>
<reference evidence="1" key="1">
    <citation type="submission" date="2023-07" db="EMBL/GenBank/DDBJ databases">
        <authorList>
            <person name="Pelsma A.J. K."/>
        </authorList>
    </citation>
    <scope>NUCLEOTIDE SEQUENCE</scope>
</reference>
<dbReference type="AlphaFoldDB" id="A0AA48M153"/>
<protein>
    <submittedName>
        <fullName evidence="1">Uncharacterized protein</fullName>
    </submittedName>
</protein>
<gene>
    <name evidence="1" type="ORF">AMST5_00721</name>
</gene>
<proteinExistence type="predicted"/>
<organism evidence="1">
    <name type="scientific">freshwater sediment metagenome</name>
    <dbReference type="NCBI Taxonomy" id="556182"/>
    <lineage>
        <taxon>unclassified sequences</taxon>
        <taxon>metagenomes</taxon>
        <taxon>ecological metagenomes</taxon>
    </lineage>
</organism>
<sequence length="67" mass="7322">MDKGLLSTPETLANGSERRACAMRLAAQLPDNRDDAESVVGLLCDLLEWLHPGASLTERREEGEGQQ</sequence>
<accession>A0AA48M153</accession>
<evidence type="ECO:0000313" key="1">
    <source>
        <dbReference type="EMBL" id="CAJ0854253.1"/>
    </source>
</evidence>